<dbReference type="Proteomes" id="UP001620408">
    <property type="component" value="Unassembled WGS sequence"/>
</dbReference>
<feature type="chain" id="PRO_5046874722" description="UrcA family protein" evidence="1">
    <location>
        <begin position="28"/>
        <end position="119"/>
    </location>
</feature>
<organism evidence="2 3">
    <name type="scientific">Dyella koreensis</name>
    <dbReference type="NCBI Taxonomy" id="311235"/>
    <lineage>
        <taxon>Bacteria</taxon>
        <taxon>Pseudomonadati</taxon>
        <taxon>Pseudomonadota</taxon>
        <taxon>Gammaproteobacteria</taxon>
        <taxon>Lysobacterales</taxon>
        <taxon>Rhodanobacteraceae</taxon>
        <taxon>Dyella</taxon>
    </lineage>
</organism>
<protein>
    <recommendedName>
        <fullName evidence="4">UrcA family protein</fullName>
    </recommendedName>
</protein>
<evidence type="ECO:0008006" key="4">
    <source>
        <dbReference type="Google" id="ProtNLM"/>
    </source>
</evidence>
<keyword evidence="3" id="KW-1185">Reference proteome</keyword>
<dbReference type="RefSeq" id="WP_379985229.1">
    <property type="nucleotide sequence ID" value="NZ_JADIKD010000009.1"/>
</dbReference>
<comment type="caution">
    <text evidence="2">The sequence shown here is derived from an EMBL/GenBank/DDBJ whole genome shotgun (WGS) entry which is preliminary data.</text>
</comment>
<evidence type="ECO:0000256" key="1">
    <source>
        <dbReference type="SAM" id="SignalP"/>
    </source>
</evidence>
<sequence>MKGRVRTASIVPVFLLAALWPFSASFASEDLRTDDGLLAFVLHNDMVLARALETCRNVSVVRSSDKGHVDFNLRAECAIKDNREENADCPAYNVDASGTLDTPTQATVRKMTLNLLCSA</sequence>
<accession>A0ABW8K440</accession>
<reference evidence="2 3" key="1">
    <citation type="submission" date="2020-10" db="EMBL/GenBank/DDBJ databases">
        <title>Phylogeny of dyella-like bacteria.</title>
        <authorList>
            <person name="Fu J."/>
        </authorList>
    </citation>
    <scope>NUCLEOTIDE SEQUENCE [LARGE SCALE GENOMIC DNA]</scope>
    <source>
        <strain evidence="2 3">BB4</strain>
    </source>
</reference>
<feature type="signal peptide" evidence="1">
    <location>
        <begin position="1"/>
        <end position="27"/>
    </location>
</feature>
<proteinExistence type="predicted"/>
<evidence type="ECO:0000313" key="3">
    <source>
        <dbReference type="Proteomes" id="UP001620408"/>
    </source>
</evidence>
<keyword evidence="1" id="KW-0732">Signal</keyword>
<gene>
    <name evidence="2" type="ORF">ISS97_08645</name>
</gene>
<name>A0ABW8K440_9GAMM</name>
<evidence type="ECO:0000313" key="2">
    <source>
        <dbReference type="EMBL" id="MFK2917330.1"/>
    </source>
</evidence>
<dbReference type="EMBL" id="JADIKD010000009">
    <property type="protein sequence ID" value="MFK2917330.1"/>
    <property type="molecule type" value="Genomic_DNA"/>
</dbReference>